<feature type="transmembrane region" description="Helical" evidence="9">
    <location>
        <begin position="223"/>
        <end position="244"/>
    </location>
</feature>
<feature type="transmembrane region" description="Helical" evidence="9">
    <location>
        <begin position="43"/>
        <end position="62"/>
    </location>
</feature>
<dbReference type="RefSeq" id="WP_089676273.1">
    <property type="nucleotide sequence ID" value="NZ_FNIV01000001.1"/>
</dbReference>
<comment type="pathway">
    <text evidence="2">Quinol/quinone metabolism; menaquinone biosynthesis.</text>
</comment>
<keyword evidence="8 9" id="KW-0472">Membrane</keyword>
<dbReference type="GO" id="GO:0042371">
    <property type="term" value="P:vitamin K biosynthetic process"/>
    <property type="evidence" value="ECO:0007669"/>
    <property type="project" value="TreeGrafter"/>
</dbReference>
<dbReference type="PANTHER" id="PTHR13929:SF0">
    <property type="entry name" value="UBIA PRENYLTRANSFERASE DOMAIN-CONTAINING PROTEIN 1"/>
    <property type="match status" value="1"/>
</dbReference>
<keyword evidence="11" id="KW-1185">Reference proteome</keyword>
<feature type="transmembrane region" description="Helical" evidence="9">
    <location>
        <begin position="97"/>
        <end position="118"/>
    </location>
</feature>
<dbReference type="EMBL" id="FNIV01000001">
    <property type="protein sequence ID" value="SDN60634.1"/>
    <property type="molecule type" value="Genomic_DNA"/>
</dbReference>
<keyword evidence="6 9" id="KW-0812">Transmembrane</keyword>
<keyword evidence="5 10" id="KW-0808">Transferase</keyword>
<dbReference type="UniPathway" id="UPA00079"/>
<comment type="subcellular location">
    <subcellularLocation>
        <location evidence="1">Membrane</location>
        <topology evidence="1">Multi-pass membrane protein</topology>
    </subcellularLocation>
</comment>
<evidence type="ECO:0000256" key="4">
    <source>
        <dbReference type="ARBA" id="ARBA00022475"/>
    </source>
</evidence>
<evidence type="ECO:0000256" key="6">
    <source>
        <dbReference type="ARBA" id="ARBA00022692"/>
    </source>
</evidence>
<dbReference type="GO" id="GO:0004659">
    <property type="term" value="F:prenyltransferase activity"/>
    <property type="evidence" value="ECO:0007669"/>
    <property type="project" value="InterPro"/>
</dbReference>
<gene>
    <name evidence="10" type="ORF">SAMN04487957_101134</name>
</gene>
<dbReference type="Proteomes" id="UP000199075">
    <property type="component" value="Unassembled WGS sequence"/>
</dbReference>
<dbReference type="Gene3D" id="1.10.357.140">
    <property type="entry name" value="UbiA prenyltransferase"/>
    <property type="match status" value="1"/>
</dbReference>
<evidence type="ECO:0000256" key="5">
    <source>
        <dbReference type="ARBA" id="ARBA00022679"/>
    </source>
</evidence>
<dbReference type="Pfam" id="PF01040">
    <property type="entry name" value="UbiA"/>
    <property type="match status" value="1"/>
</dbReference>
<evidence type="ECO:0000256" key="7">
    <source>
        <dbReference type="ARBA" id="ARBA00022989"/>
    </source>
</evidence>
<accession>A0A1H0CRZ7</accession>
<protein>
    <submittedName>
        <fullName evidence="10">1,4-dihydroxy-2-naphthoate octaprenyltransferase</fullName>
    </submittedName>
</protein>
<feature type="transmembrane region" description="Helical" evidence="9">
    <location>
        <begin position="278"/>
        <end position="299"/>
    </location>
</feature>
<proteinExistence type="predicted"/>
<dbReference type="STRING" id="419597.SAMN04487957_101134"/>
<dbReference type="InterPro" id="IPR044878">
    <property type="entry name" value="UbiA_sf"/>
</dbReference>
<evidence type="ECO:0000256" key="9">
    <source>
        <dbReference type="SAM" id="Phobius"/>
    </source>
</evidence>
<evidence type="ECO:0000256" key="2">
    <source>
        <dbReference type="ARBA" id="ARBA00004863"/>
    </source>
</evidence>
<keyword evidence="4" id="KW-1003">Cell membrane</keyword>
<feature type="transmembrane region" description="Helical" evidence="9">
    <location>
        <begin position="148"/>
        <end position="169"/>
    </location>
</feature>
<sequence length="300" mass="30955">MQGGSTTPAVWRASRPGFLVLAPLCVVLGLLLAVRQGLTPSALQVALVLLGGLLAHAAVNLLNEYDDFRSGLDHLTRRTPFSGGSGALPEAPWAAPAVLAAGISALAGVVAIGGLFLWWRGWPMLAVGVPGLALIVAYTRWLTRSPWLCLLAPGLGFGPLIVLGTLLALGGMPDAAALCVAAVAGLLASELLLLNQLPDRDADRRVGRRHLAILLGPRRTAQLVSELLLAAPALLALGVLAGWLPAMAGLAWLALPGALWLAWRLPGALAAHDRLEALMGLNVVVLLASLALLALGLGLD</sequence>
<dbReference type="GO" id="GO:0016020">
    <property type="term" value="C:membrane"/>
    <property type="evidence" value="ECO:0007669"/>
    <property type="project" value="UniProtKB-SubCell"/>
</dbReference>
<evidence type="ECO:0000256" key="8">
    <source>
        <dbReference type="ARBA" id="ARBA00023136"/>
    </source>
</evidence>
<keyword evidence="3" id="KW-0474">Menaquinone biosynthesis</keyword>
<dbReference type="PANTHER" id="PTHR13929">
    <property type="entry name" value="1,4-DIHYDROXY-2-NAPHTHOATE OCTAPRENYLTRANSFERASE"/>
    <property type="match status" value="1"/>
</dbReference>
<dbReference type="AlphaFoldDB" id="A0A1H0CRZ7"/>
<organism evidence="10 11">
    <name type="scientific">Halomonas shengliensis</name>
    <dbReference type="NCBI Taxonomy" id="419597"/>
    <lineage>
        <taxon>Bacteria</taxon>
        <taxon>Pseudomonadati</taxon>
        <taxon>Pseudomonadota</taxon>
        <taxon>Gammaproteobacteria</taxon>
        <taxon>Oceanospirillales</taxon>
        <taxon>Halomonadaceae</taxon>
        <taxon>Halomonas</taxon>
    </lineage>
</organism>
<reference evidence="11" key="1">
    <citation type="submission" date="2016-10" db="EMBL/GenBank/DDBJ databases">
        <authorList>
            <person name="Varghese N."/>
            <person name="Submissions S."/>
        </authorList>
    </citation>
    <scope>NUCLEOTIDE SEQUENCE [LARGE SCALE GENOMIC DNA]</scope>
    <source>
        <strain evidence="11">CGMCC 1.6444</strain>
    </source>
</reference>
<keyword evidence="7 9" id="KW-1133">Transmembrane helix</keyword>
<dbReference type="GO" id="GO:0009234">
    <property type="term" value="P:menaquinone biosynthetic process"/>
    <property type="evidence" value="ECO:0007669"/>
    <property type="project" value="UniProtKB-UniPathway"/>
</dbReference>
<dbReference type="PIRSF" id="PIRSF005355">
    <property type="entry name" value="UBIAD1"/>
    <property type="match status" value="1"/>
</dbReference>
<dbReference type="OrthoDB" id="3344514at2"/>
<dbReference type="InterPro" id="IPR000537">
    <property type="entry name" value="UbiA_prenyltransferase"/>
</dbReference>
<evidence type="ECO:0000256" key="3">
    <source>
        <dbReference type="ARBA" id="ARBA00022428"/>
    </source>
</evidence>
<feature type="transmembrane region" description="Helical" evidence="9">
    <location>
        <begin position="175"/>
        <end position="195"/>
    </location>
</feature>
<evidence type="ECO:0000256" key="1">
    <source>
        <dbReference type="ARBA" id="ARBA00004141"/>
    </source>
</evidence>
<name>A0A1H0CRZ7_9GAMM</name>
<evidence type="ECO:0000313" key="11">
    <source>
        <dbReference type="Proteomes" id="UP000199075"/>
    </source>
</evidence>
<evidence type="ECO:0000313" key="10">
    <source>
        <dbReference type="EMBL" id="SDN60634.1"/>
    </source>
</evidence>
<dbReference type="InterPro" id="IPR026046">
    <property type="entry name" value="UBIAD1"/>
</dbReference>
<dbReference type="CDD" id="cd13962">
    <property type="entry name" value="PT_UbiA_UBIAD1"/>
    <property type="match status" value="1"/>
</dbReference>